<sequence>MRDQTNGKSGAIKLDLDDLDDVVGGVASTPQQQKNQDMQALEAAVMAQVDNSQALKSAASGQSGASAATAIDDLVNASVKSKTFAGTTEAQAKQVAYAAAFTEIARDFGENQAGAKGAQMVADLLKTRSADIVAGAAHMDAAGLQDLRAQVIDMAEHKIDGAMALAEKLVAANKMPISSIAEMASHGVDGAMQSLCGMAKNSSTSGALAEVVTLAKAGQSDAMSGLQFLAVNAAPGALDQVKAMAKEGTPGIPDVMLTLAKSNIVTVQSIYDLAVDKKPGMMRVVAALAEEGNASATTLCGSLVRNGVAGAVDNAMALARMGVNVGIEGLVRDSFMTLDHVKTLLSDAAPGVMDILSSMTAASAAGAKDLLLAQAKAGASGAIDAVESLVTRNLVTMAELKTLAQNGAPGSVAALGDLLQKGNATAGTTLKDLCTASVAGAAEQIGIAFAKGNATMGPILKDLAIAGSLGAVDEVKALAQSGFAGSLDIVKALVTGSKMTVADVGELATGSGSKLMLTALADLATQTKPVDGALAKIKVLAAAGADGAIVAVERLVTGGKLTIADVATMATSGTPGMATALYDLAVAGNATALTQIKTFAKSGAIDTGDVLEALVKRGSLTADNLKSFATDSTATDAGKAILVASLGDLAANTATSAAALTALSALATSNVAGALDQIENLAKTGNAGALSTLATLAVNNVGDAKDTILAFAKANVPGIGASIETLLSKGKITVAAIGDLRTAGATAMGDVLARLVNGLVTGATAANVTDAVTQIKKLSADHVSGMEGAIGAMISKGKITLADVSTLAKSGSTGMAAALAEYTVKTTDRLSAVIITPGTAIDIARKLVASTASEAGSCAAILAKANLLKLADLPTLMASNKAGLMQALGDLTNANIAGAGTMLVNAVKADTAGAKEAFLSAASSPQGLAAISDLVSTGKISLNDIGQKIDNGAASLLPALGKLVGSNIPGALDMLVDKVKVGGPAMVAKLEQIVTSGGVACTSTAVPNTMLMRSILTAEPVGNPIPMSVLAQLAGEGVPGIMPMLQKLAVALDTKGAATSQLDVMLNVTEGKQFRGSFVNVAVDAITQAGLNGSTEAVAIMQALIDQKRASPTQMYTLSAAGVPGALELVTKAAMGGDAGALAELKHEALRQTPGIGPVIEDMVIKGKMTAADVASMITKGGPDMVGVLTDLASQNANGAMDQIKILAKQSVPGVADAIEALAKSGAMKVSEVAALAASGTPGIAGVLGDLAAAGTPGALNQIITLANNGNRLMISELGDLVKQKVQGALEALSELATEDRSGTAIAQIKKLARDGIAGVDDVVRTLVTGGGMTVGDLGALAAAGAPGTMSLLGSLATGGSASALEQVKYMATNDAPGAAAVVQSLVTSNKLTPSDVVDLYKAGAAGMAGVLGNLAAAGSADALTEFKALAPKGGPDVVPALEKLLTSDILSPADVVAMAAAGVPAALDSLGNLAAKGNDEALTALKAELEGKSAAAVAALDHQLENNARFAFTLMADEIKADRITISHVTDMAENGSSSALALVADLVKGSVTGAAAALDGLLASDVPGAPVVTAMLVMAGSITMDHLTELANGSSPRGAVMALGELARVPAHSEAAVSTLKSMVMTGGGDEPDAQLTLSNLASLKISWAETAHKEISDIVEANKTLVMGEVKSYLADNDNGSDITKENVQSVVNKILATIEGLNSGLTSDTLAKSMIAAALYQGASGLQEVQEALAGAYGGELLVGTLAVADKLTTVEGVNKLATSVSRDILVAAGLDGAPILADIMGQYMTNGYAMLSMTGPGGHVMNGITAGASILSDPTSLSAWTDAYAGVAVSVMLDATPIGAPLAAAQLAAALVQCEAVSSACSAMFGDTNNKAIQATAKAVQGYAGMLSEVGGELGSDALQRQFHASKQAAHDLNNMGSRMIRGDVVGMATAAREMINNQVDSLNTFAQESGAKIIDAAQKQKESMKMAQMAVVDAQIEMLSQLGISCGITNALAGLSVEYMTGMYVSQMDAAIMGAEYGMAVSDMFAKLAKYDVEGAAEAMVGLVQMGVAGAAEQLKQSAEKMENVRLAAESAAADLKSAVIESGAVDAAEGLLNLAAANVPGAIVGVTAVKASVAIQEAQVKVVMQNWKHASEGVSSAAEALARLAAFDIEGAAIALSNVVNAGVGMITDTAQVAIDTLKDLGLMGYGAARQLINNLADIGVTAAEGIKDFFEDYFDPTNW</sequence>
<accession>A0A178ME96</accession>
<protein>
    <submittedName>
        <fullName evidence="1">Uncharacterized protein</fullName>
    </submittedName>
</protein>
<keyword evidence="2" id="KW-1185">Reference proteome</keyword>
<evidence type="ECO:0000313" key="1">
    <source>
        <dbReference type="EMBL" id="OAN47141.1"/>
    </source>
</evidence>
<reference evidence="1 2" key="1">
    <citation type="submission" date="2016-04" db="EMBL/GenBank/DDBJ databases">
        <title>Draft genome sequence of freshwater magnetotactic bacteria Magnetospirillum marisnigri SP-1 and Magnetospirillum moscoviense BB-1.</title>
        <authorList>
            <person name="Koziaeva V."/>
            <person name="Dziuba M.V."/>
            <person name="Ivanov T.M."/>
            <person name="Kuznetsov B."/>
            <person name="Grouzdev D.S."/>
        </authorList>
    </citation>
    <scope>NUCLEOTIDE SEQUENCE [LARGE SCALE GENOMIC DNA]</scope>
    <source>
        <strain evidence="1 2">BB-1</strain>
    </source>
</reference>
<gene>
    <name evidence="1" type="ORF">A6A05_15855</name>
</gene>
<name>A0A178ME96_9PROT</name>
<organism evidence="1 2">
    <name type="scientific">Magnetospirillum moscoviense</name>
    <dbReference type="NCBI Taxonomy" id="1437059"/>
    <lineage>
        <taxon>Bacteria</taxon>
        <taxon>Pseudomonadati</taxon>
        <taxon>Pseudomonadota</taxon>
        <taxon>Alphaproteobacteria</taxon>
        <taxon>Rhodospirillales</taxon>
        <taxon>Rhodospirillaceae</taxon>
        <taxon>Magnetospirillum</taxon>
    </lineage>
</organism>
<dbReference type="Proteomes" id="UP000078543">
    <property type="component" value="Unassembled WGS sequence"/>
</dbReference>
<dbReference type="EMBL" id="LWQU01000169">
    <property type="protein sequence ID" value="OAN47141.1"/>
    <property type="molecule type" value="Genomic_DNA"/>
</dbReference>
<comment type="caution">
    <text evidence="1">The sequence shown here is derived from an EMBL/GenBank/DDBJ whole genome shotgun (WGS) entry which is preliminary data.</text>
</comment>
<dbReference type="STRING" id="1437059.A6A05_15855"/>
<proteinExistence type="predicted"/>
<dbReference type="RefSeq" id="WP_068503551.1">
    <property type="nucleotide sequence ID" value="NZ_LWQU01000169.1"/>
</dbReference>
<evidence type="ECO:0000313" key="2">
    <source>
        <dbReference type="Proteomes" id="UP000078543"/>
    </source>
</evidence>